<protein>
    <submittedName>
        <fullName evidence="1">Haloacid dehalogenase</fullName>
    </submittedName>
</protein>
<dbReference type="NCBIfam" id="TIGR01509">
    <property type="entry name" value="HAD-SF-IA-v3"/>
    <property type="match status" value="1"/>
</dbReference>
<dbReference type="SFLD" id="SFLDS00003">
    <property type="entry name" value="Haloacid_Dehalogenase"/>
    <property type="match status" value="1"/>
</dbReference>
<dbReference type="EMBL" id="CP029479">
    <property type="protein sequence ID" value="AWM78672.1"/>
    <property type="molecule type" value="Genomic_DNA"/>
</dbReference>
<evidence type="ECO:0000313" key="2">
    <source>
        <dbReference type="Proteomes" id="UP000247763"/>
    </source>
</evidence>
<dbReference type="Proteomes" id="UP000247763">
    <property type="component" value="Chromosome"/>
</dbReference>
<dbReference type="OrthoDB" id="9807742at2"/>
<dbReference type="InterPro" id="IPR006439">
    <property type="entry name" value="HAD-SF_hydro_IA"/>
</dbReference>
<dbReference type="SFLD" id="SFLDG01129">
    <property type="entry name" value="C1.5:_HAD__Beta-PGM__Phosphata"/>
    <property type="match status" value="1"/>
</dbReference>
<keyword evidence="2" id="KW-1185">Reference proteome</keyword>
<reference evidence="2" key="1">
    <citation type="submission" date="2018-05" db="EMBL/GenBank/DDBJ databases">
        <title>Genome sequencing of Phenylobacterium sp. HYN0004.</title>
        <authorList>
            <person name="Yi H."/>
            <person name="Baek C."/>
        </authorList>
    </citation>
    <scope>NUCLEOTIDE SEQUENCE [LARGE SCALE GENOMIC DNA]</scope>
    <source>
        <strain evidence="2">HYN0004</strain>
    </source>
</reference>
<dbReference type="SUPFAM" id="SSF56784">
    <property type="entry name" value="HAD-like"/>
    <property type="match status" value="1"/>
</dbReference>
<dbReference type="Pfam" id="PF00702">
    <property type="entry name" value="Hydrolase"/>
    <property type="match status" value="1"/>
</dbReference>
<dbReference type="PANTHER" id="PTHR43611:SF3">
    <property type="entry name" value="FLAVIN MONONUCLEOTIDE HYDROLASE 1, CHLOROPLATIC"/>
    <property type="match status" value="1"/>
</dbReference>
<name>A0A2Z3HTT7_9CAUL</name>
<dbReference type="AlphaFoldDB" id="A0A2Z3HTT7"/>
<dbReference type="KEGG" id="phb:HYN04_01495"/>
<evidence type="ECO:0000313" key="1">
    <source>
        <dbReference type="EMBL" id="AWM78672.1"/>
    </source>
</evidence>
<sequence length="197" mass="21569">MKILMVDVDGVLVRSHPVGWARDLEADLGLSPAVLHAEFFEVHWAEIAVGRASLPARLGPVLERCAPHLTARELMDYWFQHDADLDAAFLAQLEPLRNTGVDLHLATNQEHERAAFLWKTLGLQDHFTAMHYSADVGWAKPDPGFFTTVAARTAHAPADLTLVDDRPDNVAAARQAGWGGLHWDGDRTLADLLAAGG</sequence>
<dbReference type="PANTHER" id="PTHR43611">
    <property type="entry name" value="ALPHA-D-GLUCOSE 1-PHOSPHATE PHOSPHATASE"/>
    <property type="match status" value="1"/>
</dbReference>
<accession>A0A2Z3HTT7</accession>
<dbReference type="InterPro" id="IPR036412">
    <property type="entry name" value="HAD-like_sf"/>
</dbReference>
<organism evidence="1 2">
    <name type="scientific">Phenylobacterium parvum</name>
    <dbReference type="NCBI Taxonomy" id="2201350"/>
    <lineage>
        <taxon>Bacteria</taxon>
        <taxon>Pseudomonadati</taxon>
        <taxon>Pseudomonadota</taxon>
        <taxon>Alphaproteobacteria</taxon>
        <taxon>Caulobacterales</taxon>
        <taxon>Caulobacteraceae</taxon>
        <taxon>Phenylobacterium</taxon>
    </lineage>
</organism>
<dbReference type="Gene3D" id="3.40.50.1000">
    <property type="entry name" value="HAD superfamily/HAD-like"/>
    <property type="match status" value="1"/>
</dbReference>
<proteinExistence type="predicted"/>
<dbReference type="InterPro" id="IPR023214">
    <property type="entry name" value="HAD_sf"/>
</dbReference>
<gene>
    <name evidence="1" type="ORF">HYN04_01495</name>
</gene>